<accession>A0AB38DM85</accession>
<evidence type="ECO:0000256" key="1">
    <source>
        <dbReference type="SAM" id="MobiDB-lite"/>
    </source>
</evidence>
<dbReference type="EMBL" id="FVQL01000001">
    <property type="protein sequence ID" value="SKZ48268.1"/>
    <property type="molecule type" value="Genomic_DNA"/>
</dbReference>
<dbReference type="Proteomes" id="UP000190366">
    <property type="component" value="Unassembled WGS sequence"/>
</dbReference>
<evidence type="ECO:0000313" key="2">
    <source>
        <dbReference type="EMBL" id="SKZ48268.1"/>
    </source>
</evidence>
<dbReference type="RefSeq" id="WP_052525227.1">
    <property type="nucleotide sequence ID" value="NZ_FVLS01000001.1"/>
</dbReference>
<feature type="region of interest" description="Disordered" evidence="1">
    <location>
        <begin position="1"/>
        <end position="29"/>
    </location>
</feature>
<reference evidence="2 3" key="1">
    <citation type="submission" date="2016-11" db="EMBL/GenBank/DDBJ databases">
        <authorList>
            <consortium name="Pathogen Informatics"/>
        </authorList>
    </citation>
    <scope>NUCLEOTIDE SEQUENCE [LARGE SCALE GENOMIC DNA]</scope>
    <source>
        <strain evidence="2 3">1168</strain>
    </source>
</reference>
<organism evidence="2 3">
    <name type="scientific">Mycobacteroides abscessus subsp. massiliense</name>
    <dbReference type="NCBI Taxonomy" id="1962118"/>
    <lineage>
        <taxon>Bacteria</taxon>
        <taxon>Bacillati</taxon>
        <taxon>Actinomycetota</taxon>
        <taxon>Actinomycetes</taxon>
        <taxon>Mycobacteriales</taxon>
        <taxon>Mycobacteriaceae</taxon>
        <taxon>Mycobacteroides</taxon>
        <taxon>Mycobacteroides abscessus</taxon>
    </lineage>
</organism>
<evidence type="ECO:0000313" key="3">
    <source>
        <dbReference type="Proteomes" id="UP000190366"/>
    </source>
</evidence>
<comment type="caution">
    <text evidence="2">The sequence shown here is derived from an EMBL/GenBank/DDBJ whole genome shotgun (WGS) entry which is preliminary data.</text>
</comment>
<proteinExistence type="predicted"/>
<sequence length="78" mass="8524">MSAHSGHTEADEPTTFERGPGRRRRSAPGPVYDAYAVTGAINRPCTNCGAQPRQYCYAPNGAESKIPCLQRLSERQES</sequence>
<name>A0AB38DM85_9MYCO</name>
<dbReference type="AlphaFoldDB" id="A0AB38DM85"/>
<feature type="compositionally biased region" description="Basic and acidic residues" evidence="1">
    <location>
        <begin position="1"/>
        <end position="10"/>
    </location>
</feature>
<protein>
    <submittedName>
        <fullName evidence="2">Uncharacterized protein</fullName>
    </submittedName>
</protein>
<gene>
    <name evidence="2" type="ORF">SAMEA2275630_04935</name>
</gene>